<dbReference type="CDD" id="cd18809">
    <property type="entry name" value="SF1_C_RecD"/>
    <property type="match status" value="1"/>
</dbReference>
<keyword evidence="2 9" id="KW-0227">DNA damage</keyword>
<dbReference type="Gene3D" id="3.40.50.300">
    <property type="entry name" value="P-loop containing nucleotide triphosphate hydrolases"/>
    <property type="match status" value="1"/>
</dbReference>
<evidence type="ECO:0000256" key="8">
    <source>
        <dbReference type="ARBA" id="ARBA00023235"/>
    </source>
</evidence>
<keyword evidence="9" id="KW-0233">DNA recombination</keyword>
<dbReference type="InterPro" id="IPR051055">
    <property type="entry name" value="PIF1_helicase"/>
</dbReference>
<keyword evidence="6" id="KW-0238">DNA-binding</keyword>
<dbReference type="AlphaFoldDB" id="A0A9P6GHE4"/>
<keyword evidence="4 9" id="KW-0347">Helicase</keyword>
<dbReference type="GO" id="GO:0006310">
    <property type="term" value="P:DNA recombination"/>
    <property type="evidence" value="ECO:0007669"/>
    <property type="project" value="UniProtKB-KW"/>
</dbReference>
<dbReference type="InterPro" id="IPR010285">
    <property type="entry name" value="DNA_helicase_pif1-like_DEAD"/>
</dbReference>
<evidence type="ECO:0000259" key="10">
    <source>
        <dbReference type="Pfam" id="PF05970"/>
    </source>
</evidence>
<dbReference type="PANTHER" id="PTHR47642">
    <property type="entry name" value="ATP-DEPENDENT DNA HELICASE"/>
    <property type="match status" value="1"/>
</dbReference>
<dbReference type="Proteomes" id="UP000756921">
    <property type="component" value="Unassembled WGS sequence"/>
</dbReference>
<name>A0A9P6GHE4_9PLEO</name>
<gene>
    <name evidence="12" type="ORF">PMIN01_06828</name>
</gene>
<sequence length="567" mass="64073">MDGAGIESKSQFKKLVKTFNNPVAPPDNPAADIVPIVEPTLCKEQADLMDVILGGRNVFYTGSAGCGKSTMLKAFVKRFEEKGMKVNIIAPTGRAALDINGSTTWTYAGWTPDHHKKPLKDLRATGHGRFVHKRLNETDVLVIDEISMVENHHFERINHLMKEARNDETAFGGVQVVVTGDFCQLPPVKPFRYCIECGRETIVNKEETEYKCRAHGIFYDKDKWAFRSTAWQECDFVHVNLQEIHRQSDRAFINMLNKLRMGIRLFATETDLLLNHESETRNAIQLFATRAEVNRVNEERFRALRSVERTYHCLDHFKWNEAHGNLKSKGEYKAPDGSLQALAEHRFESCIRLKKGMLVVLLHNLDIGAGLVNGSQGTIQGFEDYDPKNLPKAATSREKRDGLPIGAQVLQGDHAVFREWQLQEYAKQMEFKAWPIVRFLNGVQRTIYADCTVNSLGDTTPHSLLSRTQIPLMAAWAMTTHKSQGMTLNRVVVDLSKSFEQGQAYVARKYFAMHAFSIRPANTPQVSRARSLEGLKVVSLPPSAQGSGNPQVKEFLQDRFGIRDDSQ</sequence>
<dbReference type="GO" id="GO:0000723">
    <property type="term" value="P:telomere maintenance"/>
    <property type="evidence" value="ECO:0007669"/>
    <property type="project" value="InterPro"/>
</dbReference>
<keyword evidence="3 9" id="KW-0378">Hydrolase</keyword>
<keyword evidence="1 9" id="KW-0547">Nucleotide-binding</keyword>
<evidence type="ECO:0000256" key="6">
    <source>
        <dbReference type="ARBA" id="ARBA00023125"/>
    </source>
</evidence>
<dbReference type="PANTHER" id="PTHR47642:SF5">
    <property type="entry name" value="ATP-DEPENDENT DNA HELICASE"/>
    <property type="match status" value="1"/>
</dbReference>
<dbReference type="EMBL" id="WJXW01000006">
    <property type="protein sequence ID" value="KAF9735423.1"/>
    <property type="molecule type" value="Genomic_DNA"/>
</dbReference>
<dbReference type="InterPro" id="IPR027417">
    <property type="entry name" value="P-loop_NTPase"/>
</dbReference>
<accession>A0A9P6GHE4</accession>
<dbReference type="GO" id="GO:0006281">
    <property type="term" value="P:DNA repair"/>
    <property type="evidence" value="ECO:0007669"/>
    <property type="project" value="UniProtKB-KW"/>
</dbReference>
<dbReference type="SUPFAM" id="SSF52540">
    <property type="entry name" value="P-loop containing nucleoside triphosphate hydrolases"/>
    <property type="match status" value="2"/>
</dbReference>
<keyword evidence="7 9" id="KW-0234">DNA repair</keyword>
<evidence type="ECO:0000256" key="2">
    <source>
        <dbReference type="ARBA" id="ARBA00022763"/>
    </source>
</evidence>
<comment type="caution">
    <text evidence="12">The sequence shown here is derived from an EMBL/GenBank/DDBJ whole genome shotgun (WGS) entry which is preliminary data.</text>
</comment>
<organism evidence="12 13">
    <name type="scientific">Paraphaeosphaeria minitans</name>
    <dbReference type="NCBI Taxonomy" id="565426"/>
    <lineage>
        <taxon>Eukaryota</taxon>
        <taxon>Fungi</taxon>
        <taxon>Dikarya</taxon>
        <taxon>Ascomycota</taxon>
        <taxon>Pezizomycotina</taxon>
        <taxon>Dothideomycetes</taxon>
        <taxon>Pleosporomycetidae</taxon>
        <taxon>Pleosporales</taxon>
        <taxon>Massarineae</taxon>
        <taxon>Didymosphaeriaceae</taxon>
        <taxon>Paraphaeosphaeria</taxon>
    </lineage>
</organism>
<evidence type="ECO:0000313" key="12">
    <source>
        <dbReference type="EMBL" id="KAF9735423.1"/>
    </source>
</evidence>
<evidence type="ECO:0000256" key="1">
    <source>
        <dbReference type="ARBA" id="ARBA00022741"/>
    </source>
</evidence>
<evidence type="ECO:0000256" key="9">
    <source>
        <dbReference type="RuleBase" id="RU363044"/>
    </source>
</evidence>
<comment type="catalytic activity">
    <reaction evidence="9">
        <text>ATP + H2O = ADP + phosphate + H(+)</text>
        <dbReference type="Rhea" id="RHEA:13065"/>
        <dbReference type="ChEBI" id="CHEBI:15377"/>
        <dbReference type="ChEBI" id="CHEBI:15378"/>
        <dbReference type="ChEBI" id="CHEBI:30616"/>
        <dbReference type="ChEBI" id="CHEBI:43474"/>
        <dbReference type="ChEBI" id="CHEBI:456216"/>
        <dbReference type="EC" id="5.6.2.3"/>
    </reaction>
</comment>
<proteinExistence type="inferred from homology"/>
<comment type="similarity">
    <text evidence="9">Belongs to the helicase family.</text>
</comment>
<dbReference type="GO" id="GO:0005524">
    <property type="term" value="F:ATP binding"/>
    <property type="evidence" value="ECO:0007669"/>
    <property type="project" value="UniProtKB-KW"/>
</dbReference>
<evidence type="ECO:0000256" key="3">
    <source>
        <dbReference type="ARBA" id="ARBA00022801"/>
    </source>
</evidence>
<evidence type="ECO:0000256" key="4">
    <source>
        <dbReference type="ARBA" id="ARBA00022806"/>
    </source>
</evidence>
<evidence type="ECO:0000259" key="11">
    <source>
        <dbReference type="Pfam" id="PF21530"/>
    </source>
</evidence>
<evidence type="ECO:0000256" key="7">
    <source>
        <dbReference type="ARBA" id="ARBA00023204"/>
    </source>
</evidence>
<dbReference type="GO" id="GO:0016787">
    <property type="term" value="F:hydrolase activity"/>
    <property type="evidence" value="ECO:0007669"/>
    <property type="project" value="UniProtKB-KW"/>
</dbReference>
<evidence type="ECO:0000256" key="5">
    <source>
        <dbReference type="ARBA" id="ARBA00022840"/>
    </source>
</evidence>
<keyword evidence="5 9" id="KW-0067">ATP-binding</keyword>
<reference evidence="12" key="1">
    <citation type="journal article" date="2020" name="Mol. Plant Microbe Interact.">
        <title>Genome Sequence of the Biocontrol Agent Coniothyrium minitans strain Conio (IMI 134523).</title>
        <authorList>
            <person name="Patel D."/>
            <person name="Shittu T.A."/>
            <person name="Baroncelli R."/>
            <person name="Muthumeenakshi S."/>
            <person name="Osborne T.H."/>
            <person name="Janganan T.K."/>
            <person name="Sreenivasaprasad S."/>
        </authorList>
    </citation>
    <scope>NUCLEOTIDE SEQUENCE</scope>
    <source>
        <strain evidence="12">Conio</strain>
    </source>
</reference>
<dbReference type="Pfam" id="PF05970">
    <property type="entry name" value="PIF1"/>
    <property type="match status" value="1"/>
</dbReference>
<dbReference type="InterPro" id="IPR049163">
    <property type="entry name" value="Pif1-like_2B_dom"/>
</dbReference>
<feature type="domain" description="DNA helicase Pif1-like 2B" evidence="11">
    <location>
        <begin position="350"/>
        <end position="382"/>
    </location>
</feature>
<dbReference type="EC" id="5.6.2.3" evidence="9"/>
<dbReference type="Pfam" id="PF21530">
    <property type="entry name" value="Pif1_2B_dom"/>
    <property type="match status" value="1"/>
</dbReference>
<keyword evidence="8" id="KW-0413">Isomerase</keyword>
<dbReference type="GO" id="GO:0043139">
    <property type="term" value="F:5'-3' DNA helicase activity"/>
    <property type="evidence" value="ECO:0007669"/>
    <property type="project" value="UniProtKB-EC"/>
</dbReference>
<dbReference type="OrthoDB" id="432234at2759"/>
<protein>
    <recommendedName>
        <fullName evidence="9">ATP-dependent DNA helicase</fullName>
        <ecNumber evidence="9">5.6.2.3</ecNumber>
    </recommendedName>
</protein>
<evidence type="ECO:0000313" key="13">
    <source>
        <dbReference type="Proteomes" id="UP000756921"/>
    </source>
</evidence>
<comment type="cofactor">
    <cofactor evidence="9">
        <name>Mg(2+)</name>
        <dbReference type="ChEBI" id="CHEBI:18420"/>
    </cofactor>
</comment>
<keyword evidence="13" id="KW-1185">Reference proteome</keyword>
<feature type="domain" description="DNA helicase Pif1-like DEAD-box helicase" evidence="10">
    <location>
        <begin position="41"/>
        <end position="189"/>
    </location>
</feature>